<evidence type="ECO:0000259" key="2">
    <source>
        <dbReference type="Pfam" id="PF22570"/>
    </source>
</evidence>
<dbReference type="PANTHER" id="PTHR40763">
    <property type="entry name" value="MEMBRANE PROTEIN-RELATED"/>
    <property type="match status" value="1"/>
</dbReference>
<proteinExistence type="predicted"/>
<dbReference type="RefSeq" id="WP_200586135.1">
    <property type="nucleotide sequence ID" value="NZ_JAEHFY010000013.1"/>
</dbReference>
<name>A0ABS1BKA5_9SPHI</name>
<feature type="domain" description="LiaF transmembrane" evidence="2">
    <location>
        <begin position="18"/>
        <end position="110"/>
    </location>
</feature>
<reference evidence="3 4" key="1">
    <citation type="submission" date="2020-12" db="EMBL/GenBank/DDBJ databases">
        <title>Bacterial novel species Pedobacter sp. SD-b isolated from soil.</title>
        <authorList>
            <person name="Jung H.-Y."/>
        </authorList>
    </citation>
    <scope>NUCLEOTIDE SEQUENCE [LARGE SCALE GENOMIC DNA]</scope>
    <source>
        <strain evidence="3 4">SD-b</strain>
    </source>
</reference>
<dbReference type="InterPro" id="IPR054331">
    <property type="entry name" value="LiaF_TM"/>
</dbReference>
<evidence type="ECO:0000313" key="3">
    <source>
        <dbReference type="EMBL" id="MBK0383324.1"/>
    </source>
</evidence>
<accession>A0ABS1BKA5</accession>
<feature type="transmembrane region" description="Helical" evidence="1">
    <location>
        <begin position="42"/>
        <end position="58"/>
    </location>
</feature>
<feature type="transmembrane region" description="Helical" evidence="1">
    <location>
        <begin position="65"/>
        <end position="83"/>
    </location>
</feature>
<protein>
    <recommendedName>
        <fullName evidence="2">LiaF transmembrane domain-containing protein</fullName>
    </recommendedName>
</protein>
<keyword evidence="1" id="KW-0812">Transmembrane</keyword>
<evidence type="ECO:0000256" key="1">
    <source>
        <dbReference type="SAM" id="Phobius"/>
    </source>
</evidence>
<sequence length="269" mass="29631">MKDQEIKRKHNPNGKRIVGAAILVVGVVLFANQMGIFMPDWILSWPMLLIVIGLANGVKHNFRNSGWLIMVLIGGVFLLEKISPELSVSKFTWPLVLMGLGIWFIFGKGFKAGNCSRRGRRRWDNFDPAYQTSNNGFENEATKNDGPVVDQKHQTTGDEYIDSVSIFGATKKNILSKNFKGGDILTICGGCEISLINADINGMVILDVTQVFGGTKIVIPPTWDVSVEMSAVFGGVEDKRSLVQVLPDRSKVLLIKGSSVFAGIEIRNF</sequence>
<keyword evidence="4" id="KW-1185">Reference proteome</keyword>
<evidence type="ECO:0000313" key="4">
    <source>
        <dbReference type="Proteomes" id="UP000660024"/>
    </source>
</evidence>
<dbReference type="PANTHER" id="PTHR40763:SF5">
    <property type="entry name" value="MEMBRANE PROTEIN"/>
    <property type="match status" value="1"/>
</dbReference>
<keyword evidence="1" id="KW-0472">Membrane</keyword>
<comment type="caution">
    <text evidence="3">The sequence shown here is derived from an EMBL/GenBank/DDBJ whole genome shotgun (WGS) entry which is preliminary data.</text>
</comment>
<dbReference type="Pfam" id="PF22570">
    <property type="entry name" value="LiaF-TM"/>
    <property type="match status" value="1"/>
</dbReference>
<gene>
    <name evidence="3" type="ORF">I5M32_10165</name>
</gene>
<dbReference type="EMBL" id="JAEHFY010000013">
    <property type="protein sequence ID" value="MBK0383324.1"/>
    <property type="molecule type" value="Genomic_DNA"/>
</dbReference>
<organism evidence="3 4">
    <name type="scientific">Pedobacter segetis</name>
    <dbReference type="NCBI Taxonomy" id="2793069"/>
    <lineage>
        <taxon>Bacteria</taxon>
        <taxon>Pseudomonadati</taxon>
        <taxon>Bacteroidota</taxon>
        <taxon>Sphingobacteriia</taxon>
        <taxon>Sphingobacteriales</taxon>
        <taxon>Sphingobacteriaceae</taxon>
        <taxon>Pedobacter</taxon>
    </lineage>
</organism>
<feature type="transmembrane region" description="Helical" evidence="1">
    <location>
        <begin position="95"/>
        <end position="113"/>
    </location>
</feature>
<feature type="transmembrane region" description="Helical" evidence="1">
    <location>
        <begin position="17"/>
        <end position="36"/>
    </location>
</feature>
<dbReference type="Proteomes" id="UP000660024">
    <property type="component" value="Unassembled WGS sequence"/>
</dbReference>
<keyword evidence="1" id="KW-1133">Transmembrane helix</keyword>